<comment type="subcellular location">
    <subcellularLocation>
        <location evidence="1">Cell outer membrane</location>
    </subcellularLocation>
</comment>
<dbReference type="AlphaFoldDB" id="A0A1M4UNH2"/>
<dbReference type="STRING" id="1194090.SAMN05443144_10288"/>
<proteinExistence type="inferred from homology"/>
<dbReference type="SUPFAM" id="SSF48452">
    <property type="entry name" value="TPR-like"/>
    <property type="match status" value="1"/>
</dbReference>
<evidence type="ECO:0000256" key="1">
    <source>
        <dbReference type="ARBA" id="ARBA00004442"/>
    </source>
</evidence>
<evidence type="ECO:0000256" key="2">
    <source>
        <dbReference type="ARBA" id="ARBA00006275"/>
    </source>
</evidence>
<accession>A0A1M4UNH2</accession>
<dbReference type="InterPro" id="IPR011990">
    <property type="entry name" value="TPR-like_helical_dom_sf"/>
</dbReference>
<comment type="similarity">
    <text evidence="2">Belongs to the SusD family.</text>
</comment>
<dbReference type="EMBL" id="FQUS01000002">
    <property type="protein sequence ID" value="SHE58332.1"/>
    <property type="molecule type" value="Genomic_DNA"/>
</dbReference>
<evidence type="ECO:0000256" key="3">
    <source>
        <dbReference type="ARBA" id="ARBA00022729"/>
    </source>
</evidence>
<keyword evidence="5" id="KW-0998">Cell outer membrane</keyword>
<protein>
    <submittedName>
        <fullName evidence="8">Starch-binding associating with outer membrane</fullName>
    </submittedName>
</protein>
<feature type="domain" description="RagB/SusD" evidence="6">
    <location>
        <begin position="321"/>
        <end position="554"/>
    </location>
</feature>
<dbReference type="Pfam" id="PF14322">
    <property type="entry name" value="SusD-like_3"/>
    <property type="match status" value="1"/>
</dbReference>
<keyword evidence="4" id="KW-0472">Membrane</keyword>
<dbReference type="InterPro" id="IPR033985">
    <property type="entry name" value="SusD-like_N"/>
</dbReference>
<dbReference type="PROSITE" id="PS51257">
    <property type="entry name" value="PROKAR_LIPOPROTEIN"/>
    <property type="match status" value="1"/>
</dbReference>
<feature type="domain" description="SusD-like N-terminal" evidence="7">
    <location>
        <begin position="30"/>
        <end position="233"/>
    </location>
</feature>
<dbReference type="Gene3D" id="1.25.40.390">
    <property type="match status" value="1"/>
</dbReference>
<organism evidence="8 9">
    <name type="scientific">Fodinibius roseus</name>
    <dbReference type="NCBI Taxonomy" id="1194090"/>
    <lineage>
        <taxon>Bacteria</taxon>
        <taxon>Pseudomonadati</taxon>
        <taxon>Balneolota</taxon>
        <taxon>Balneolia</taxon>
        <taxon>Balneolales</taxon>
        <taxon>Balneolaceae</taxon>
        <taxon>Fodinibius</taxon>
    </lineage>
</organism>
<dbReference type="RefSeq" id="WP_073059230.1">
    <property type="nucleotide sequence ID" value="NZ_FQUS01000002.1"/>
</dbReference>
<dbReference type="Pfam" id="PF07980">
    <property type="entry name" value="SusD_RagB"/>
    <property type="match status" value="1"/>
</dbReference>
<evidence type="ECO:0000256" key="5">
    <source>
        <dbReference type="ARBA" id="ARBA00023237"/>
    </source>
</evidence>
<evidence type="ECO:0000259" key="6">
    <source>
        <dbReference type="Pfam" id="PF07980"/>
    </source>
</evidence>
<keyword evidence="9" id="KW-1185">Reference proteome</keyword>
<dbReference type="OrthoDB" id="5694214at2"/>
<evidence type="ECO:0000313" key="9">
    <source>
        <dbReference type="Proteomes" id="UP000184041"/>
    </source>
</evidence>
<reference evidence="8 9" key="1">
    <citation type="submission" date="2016-11" db="EMBL/GenBank/DDBJ databases">
        <authorList>
            <person name="Jaros S."/>
            <person name="Januszkiewicz K."/>
            <person name="Wedrychowicz H."/>
        </authorList>
    </citation>
    <scope>NUCLEOTIDE SEQUENCE [LARGE SCALE GENOMIC DNA]</scope>
    <source>
        <strain evidence="8 9">DSM 21986</strain>
    </source>
</reference>
<dbReference type="InterPro" id="IPR012944">
    <property type="entry name" value="SusD_RagB_dom"/>
</dbReference>
<sequence length="554" mass="63656">MEKLRCYLVIVVIAMGFLSFSSCDHITGDEFLDRHEKDTPSPEVFFVNEESAQQAVAAAYRPIVRGSFTMYRRDLSNMLDAMSDDSGWRPYIASYISQEQWIIDEDQLYMSSYWPNFYRTINAANYAIEEIPALIDHGVSQEKINNYVGEAHFIRGFAYLFLVNFYGDVPLITETLSSFDEFEQPRASSEEVFSQVIEDLKFAKENLPFSWPSSLQGSATKAAAAAYLAKAYLYREDYSSAETAARDAINIAEESGHYLVDDYESIFDINNEGNPELLFYFTFVEEPSGQHTGATINRIPSNNPPEFDIFGVSGRAYNLPQRDLYDAYEEEDPRRDYTLWTPGDDFGVYQGDEPYTYTHQTYNENGEQISYDKTYTAGDTIEYDYRWSETGMNYKKLIYNIGHLADVRRAGMDEPQMRMADLYLILAEALAEQGNNEAMEWVNAVRSRASVNMPPKDPAKYGGLVGAVRHERRVELAGEGQRLWDLIRWNELKNIFHSDTAVKCHFFSDYLPEDESWKYDDPELENYPSEEILFPIPLDEIDQNSAIDSQNPGY</sequence>
<gene>
    <name evidence="8" type="ORF">SAMN05443144_10288</name>
</gene>
<evidence type="ECO:0000313" key="8">
    <source>
        <dbReference type="EMBL" id="SHE58332.1"/>
    </source>
</evidence>
<evidence type="ECO:0000259" key="7">
    <source>
        <dbReference type="Pfam" id="PF14322"/>
    </source>
</evidence>
<keyword evidence="3" id="KW-0732">Signal</keyword>
<evidence type="ECO:0000256" key="4">
    <source>
        <dbReference type="ARBA" id="ARBA00023136"/>
    </source>
</evidence>
<dbReference type="Proteomes" id="UP000184041">
    <property type="component" value="Unassembled WGS sequence"/>
</dbReference>
<name>A0A1M4UNH2_9BACT</name>
<dbReference type="GO" id="GO:0009279">
    <property type="term" value="C:cell outer membrane"/>
    <property type="evidence" value="ECO:0007669"/>
    <property type="project" value="UniProtKB-SubCell"/>
</dbReference>